<sequence length="53" mass="6405">MIGQTHFIRLLRKLATEREMRGVTELRTGYTQRFEHRIDEAVLLWSEVPEEVY</sequence>
<gene>
    <name evidence="1" type="ORF">Ltuc_0476</name>
</gene>
<dbReference type="STRING" id="40335.Ltuc_0476"/>
<dbReference type="EMBL" id="LNZA01000001">
    <property type="protein sequence ID" value="KTD72629.1"/>
    <property type="molecule type" value="Genomic_DNA"/>
</dbReference>
<dbReference type="PATRIC" id="fig|40335.7.peg.494"/>
<evidence type="ECO:0000313" key="1">
    <source>
        <dbReference type="EMBL" id="KTD72629.1"/>
    </source>
</evidence>
<protein>
    <submittedName>
        <fullName evidence="1">Uncharacterized protein</fullName>
    </submittedName>
</protein>
<dbReference type="AlphaFoldDB" id="A0A0W0ZTZ8"/>
<comment type="caution">
    <text evidence="1">The sequence shown here is derived from an EMBL/GenBank/DDBJ whole genome shotgun (WGS) entry which is preliminary data.</text>
</comment>
<accession>A0A0W0ZTZ8</accession>
<evidence type="ECO:0000313" key="2">
    <source>
        <dbReference type="Proteomes" id="UP000054693"/>
    </source>
</evidence>
<organism evidence="1 2">
    <name type="scientific">Legionella tucsonensis</name>
    <dbReference type="NCBI Taxonomy" id="40335"/>
    <lineage>
        <taxon>Bacteria</taxon>
        <taxon>Pseudomonadati</taxon>
        <taxon>Pseudomonadota</taxon>
        <taxon>Gammaproteobacteria</taxon>
        <taxon>Legionellales</taxon>
        <taxon>Legionellaceae</taxon>
        <taxon>Legionella</taxon>
    </lineage>
</organism>
<name>A0A0W0ZTZ8_9GAMM</name>
<dbReference type="Proteomes" id="UP000054693">
    <property type="component" value="Unassembled WGS sequence"/>
</dbReference>
<keyword evidence="2" id="KW-1185">Reference proteome</keyword>
<proteinExistence type="predicted"/>
<reference evidence="1 2" key="1">
    <citation type="submission" date="2015-11" db="EMBL/GenBank/DDBJ databases">
        <title>Genomic analysis of 38 Legionella species identifies large and diverse effector repertoires.</title>
        <authorList>
            <person name="Burstein D."/>
            <person name="Amaro F."/>
            <person name="Zusman T."/>
            <person name="Lifshitz Z."/>
            <person name="Cohen O."/>
            <person name="Gilbert J.A."/>
            <person name="Pupko T."/>
            <person name="Shuman H.A."/>
            <person name="Segal G."/>
        </authorList>
    </citation>
    <scope>NUCLEOTIDE SEQUENCE [LARGE SCALE GENOMIC DNA]</scope>
    <source>
        <strain evidence="1 2">ATCC 49180</strain>
    </source>
</reference>